<feature type="domain" description="Transglycosylase SLT" evidence="2">
    <location>
        <begin position="39"/>
        <end position="149"/>
    </location>
</feature>
<dbReference type="AlphaFoldDB" id="A0A1H3BXI5"/>
<dbReference type="SUPFAM" id="SSF53955">
    <property type="entry name" value="Lysozyme-like"/>
    <property type="match status" value="1"/>
</dbReference>
<accession>A0A1H3BXI5</accession>
<dbReference type="Gene3D" id="1.10.530.10">
    <property type="match status" value="1"/>
</dbReference>
<dbReference type="CDD" id="cd16896">
    <property type="entry name" value="LT_Slt70-like"/>
    <property type="match status" value="1"/>
</dbReference>
<reference evidence="3 4" key="1">
    <citation type="submission" date="2016-10" db="EMBL/GenBank/DDBJ databases">
        <authorList>
            <person name="de Groot N.N."/>
        </authorList>
    </citation>
    <scope>NUCLEOTIDE SEQUENCE [LARGE SCALE GENOMIC DNA]</scope>
    <source>
        <strain evidence="3 4">DSM 23310</strain>
    </source>
</reference>
<protein>
    <submittedName>
        <fullName evidence="3">Soluble lytic murein transglycosylase</fullName>
    </submittedName>
</protein>
<dbReference type="EMBL" id="FNNG01000011">
    <property type="protein sequence ID" value="SDX46114.1"/>
    <property type="molecule type" value="Genomic_DNA"/>
</dbReference>
<keyword evidence="4" id="KW-1185">Reference proteome</keyword>
<dbReference type="Proteomes" id="UP000198828">
    <property type="component" value="Unassembled WGS sequence"/>
</dbReference>
<dbReference type="InterPro" id="IPR008258">
    <property type="entry name" value="Transglycosylase_SLT_dom_1"/>
</dbReference>
<dbReference type="RefSeq" id="WP_093753901.1">
    <property type="nucleotide sequence ID" value="NZ_BSYN01000006.1"/>
</dbReference>
<dbReference type="OrthoDB" id="9815002at2"/>
<evidence type="ECO:0000259" key="2">
    <source>
        <dbReference type="Pfam" id="PF01464"/>
    </source>
</evidence>
<keyword evidence="1" id="KW-0472">Membrane</keyword>
<proteinExistence type="predicted"/>
<feature type="transmembrane region" description="Helical" evidence="1">
    <location>
        <begin position="12"/>
        <end position="32"/>
    </location>
</feature>
<evidence type="ECO:0000313" key="4">
    <source>
        <dbReference type="Proteomes" id="UP000198828"/>
    </source>
</evidence>
<sequence>MKSKNGIKRMINIILVSVLIYVALSTYLKVFYPLAYVDLIHKYSKEYNIDPYLIAAIINVESRYDRNAISSKEARGLMQISPITGNWAAEELSIEGFDLEKLFEPEINIRIGSWYLKVLEEEFDGNLQLILAAYNGGSGNVSKWLENEEYSKNGIVLNKIPFKETEEYIEKVEKNINIYRVLYKNSFEDKALNSNINFIALIHNIRKVMKSLILYK</sequence>
<dbReference type="PANTHER" id="PTHR37423:SF2">
    <property type="entry name" value="MEMBRANE-BOUND LYTIC MUREIN TRANSGLYCOSYLASE C"/>
    <property type="match status" value="1"/>
</dbReference>
<keyword evidence="1" id="KW-1133">Transmembrane helix</keyword>
<keyword evidence="1" id="KW-0812">Transmembrane</keyword>
<dbReference type="InterPro" id="IPR023346">
    <property type="entry name" value="Lysozyme-like_dom_sf"/>
</dbReference>
<evidence type="ECO:0000256" key="1">
    <source>
        <dbReference type="SAM" id="Phobius"/>
    </source>
</evidence>
<organism evidence="3 4">
    <name type="scientific">Tepidimicrobium xylanilyticum</name>
    <dbReference type="NCBI Taxonomy" id="1123352"/>
    <lineage>
        <taxon>Bacteria</taxon>
        <taxon>Bacillati</taxon>
        <taxon>Bacillota</taxon>
        <taxon>Tissierellia</taxon>
        <taxon>Tissierellales</taxon>
        <taxon>Tepidimicrobiaceae</taxon>
        <taxon>Tepidimicrobium</taxon>
    </lineage>
</organism>
<dbReference type="Pfam" id="PF01464">
    <property type="entry name" value="SLT"/>
    <property type="match status" value="1"/>
</dbReference>
<evidence type="ECO:0000313" key="3">
    <source>
        <dbReference type="EMBL" id="SDX46114.1"/>
    </source>
</evidence>
<name>A0A1H3BXI5_9FIRM</name>
<dbReference type="PANTHER" id="PTHR37423">
    <property type="entry name" value="SOLUBLE LYTIC MUREIN TRANSGLYCOSYLASE-RELATED"/>
    <property type="match status" value="1"/>
</dbReference>
<gene>
    <name evidence="3" type="ORF">SAMN05660923_02340</name>
</gene>